<comment type="subcellular location">
    <subcellularLocation>
        <location evidence="1">Membrane</location>
        <topology evidence="1">Multi-pass membrane protein</topology>
    </subcellularLocation>
</comment>
<evidence type="ECO:0000256" key="6">
    <source>
        <dbReference type="SAM" id="Phobius"/>
    </source>
</evidence>
<keyword evidence="2 6" id="KW-0812">Transmembrane</keyword>
<dbReference type="InterPro" id="IPR005178">
    <property type="entry name" value="Ostalpha/TMEM184C"/>
</dbReference>
<feature type="transmembrane region" description="Helical" evidence="6">
    <location>
        <begin position="140"/>
        <end position="164"/>
    </location>
</feature>
<dbReference type="PANTHER" id="PTHR23423">
    <property type="entry name" value="ORGANIC SOLUTE TRANSPORTER-RELATED"/>
    <property type="match status" value="1"/>
</dbReference>
<sequence length="524" mass="60468">MEGLERELRRLRNRLYLQCTLCIFSVAAISGTFLVMMKDAYRYKNILDDRLDAMEKNYDMFSHQVNATMIHFNSTVEKVQTDVEHQVKEVNDSVSSQNSLMAYQFAGTFAILGSLISFWHMTSHIRKLNEPIVQRKIIAIMWMIPIYSVTSWLGLVFTQTYGFLSLIKDIYEAYVIYTFLSLLIAILGRGNRDSVIELLIKHSDHLKPPLKLPFTAKQSFSSPREKANAILDQCQLFCMQFVFLRPITSVVTVIADSFNENRWELSMPQFYMMLMTNVSIFFAFTGLVRFYYAMKDELMWCNPFNKFLCIKGIVFMTFWQSVVISFIAHAIFENAEDELNPDETATEWSKEAQSFLICLEMFAFAIAHCFVFPVEEWESGYREIQQRKIKAKFGDSLALRDFVKDVKTVMKSRKTSSSRRYNKIDTGANKKSPQRQRETHTTESESTVFISENSHDDRFEIGEIGSESTDTVTDTDLGGGDETNLSSDNIQGWSRIEEYINIIDEEDDDSTAPTAMSQDLHDVV</sequence>
<evidence type="ECO:0000256" key="3">
    <source>
        <dbReference type="ARBA" id="ARBA00022989"/>
    </source>
</evidence>
<evidence type="ECO:0000313" key="7">
    <source>
        <dbReference type="EMBL" id="CAE0476752.1"/>
    </source>
</evidence>
<evidence type="ECO:0000256" key="1">
    <source>
        <dbReference type="ARBA" id="ARBA00004141"/>
    </source>
</evidence>
<feature type="transmembrane region" description="Helical" evidence="6">
    <location>
        <begin position="236"/>
        <end position="258"/>
    </location>
</feature>
<keyword evidence="3 6" id="KW-1133">Transmembrane helix</keyword>
<feature type="region of interest" description="Disordered" evidence="5">
    <location>
        <begin position="413"/>
        <end position="446"/>
    </location>
</feature>
<reference evidence="7" key="1">
    <citation type="submission" date="2021-01" db="EMBL/GenBank/DDBJ databases">
        <authorList>
            <person name="Corre E."/>
            <person name="Pelletier E."/>
            <person name="Niang G."/>
            <person name="Scheremetjew M."/>
            <person name="Finn R."/>
            <person name="Kale V."/>
            <person name="Holt S."/>
            <person name="Cochrane G."/>
            <person name="Meng A."/>
            <person name="Brown T."/>
            <person name="Cohen L."/>
        </authorList>
    </citation>
    <scope>NUCLEOTIDE SEQUENCE</scope>
    <source>
        <strain evidence="7">MM31A-1</strain>
    </source>
</reference>
<name>A0A7S3VEV3_9STRA</name>
<proteinExistence type="predicted"/>
<dbReference type="EMBL" id="HBIO01028148">
    <property type="protein sequence ID" value="CAE0476752.1"/>
    <property type="molecule type" value="Transcribed_RNA"/>
</dbReference>
<dbReference type="Pfam" id="PF03619">
    <property type="entry name" value="Solute_trans_a"/>
    <property type="match status" value="1"/>
</dbReference>
<evidence type="ECO:0000256" key="2">
    <source>
        <dbReference type="ARBA" id="ARBA00022692"/>
    </source>
</evidence>
<keyword evidence="4 6" id="KW-0472">Membrane</keyword>
<dbReference type="AlphaFoldDB" id="A0A7S3VEV3"/>
<feature type="transmembrane region" description="Helical" evidence="6">
    <location>
        <begin position="270"/>
        <end position="292"/>
    </location>
</feature>
<feature type="region of interest" description="Disordered" evidence="5">
    <location>
        <begin position="468"/>
        <end position="488"/>
    </location>
</feature>
<dbReference type="GO" id="GO:0016020">
    <property type="term" value="C:membrane"/>
    <property type="evidence" value="ECO:0007669"/>
    <property type="project" value="UniProtKB-SubCell"/>
</dbReference>
<feature type="transmembrane region" description="Helical" evidence="6">
    <location>
        <begin position="313"/>
        <end position="332"/>
    </location>
</feature>
<accession>A0A7S3VEV3</accession>
<gene>
    <name evidence="7" type="ORF">CDEB00056_LOCUS21605</name>
</gene>
<feature type="transmembrane region" description="Helical" evidence="6">
    <location>
        <begin position="100"/>
        <end position="119"/>
    </location>
</feature>
<evidence type="ECO:0000256" key="5">
    <source>
        <dbReference type="SAM" id="MobiDB-lite"/>
    </source>
</evidence>
<dbReference type="SMART" id="SM01417">
    <property type="entry name" value="Solute_trans_a"/>
    <property type="match status" value="1"/>
</dbReference>
<feature type="transmembrane region" description="Helical" evidence="6">
    <location>
        <begin position="170"/>
        <end position="188"/>
    </location>
</feature>
<feature type="transmembrane region" description="Helical" evidence="6">
    <location>
        <begin position="352"/>
        <end position="374"/>
    </location>
</feature>
<feature type="transmembrane region" description="Helical" evidence="6">
    <location>
        <begin position="15"/>
        <end position="37"/>
    </location>
</feature>
<protein>
    <submittedName>
        <fullName evidence="7">Uncharacterized protein</fullName>
    </submittedName>
</protein>
<evidence type="ECO:0000256" key="4">
    <source>
        <dbReference type="ARBA" id="ARBA00023136"/>
    </source>
</evidence>
<organism evidence="7">
    <name type="scientific">Chaetoceros debilis</name>
    <dbReference type="NCBI Taxonomy" id="122233"/>
    <lineage>
        <taxon>Eukaryota</taxon>
        <taxon>Sar</taxon>
        <taxon>Stramenopiles</taxon>
        <taxon>Ochrophyta</taxon>
        <taxon>Bacillariophyta</taxon>
        <taxon>Coscinodiscophyceae</taxon>
        <taxon>Chaetocerotophycidae</taxon>
        <taxon>Chaetocerotales</taxon>
        <taxon>Chaetocerotaceae</taxon>
        <taxon>Chaetoceros</taxon>
    </lineage>
</organism>
<feature type="region of interest" description="Disordered" evidence="5">
    <location>
        <begin position="504"/>
        <end position="524"/>
    </location>
</feature>